<reference evidence="1 2" key="1">
    <citation type="journal article" date="2014" name="Genome Announc.">
        <title>Draft Genome Sequence of Xylella fastidiosa Pear Leaf Scorch Strain in Taiwan.</title>
        <authorList>
            <person name="Su C.C."/>
            <person name="Deng W.L."/>
            <person name="Jan F.J."/>
            <person name="Chang C.J."/>
            <person name="Huang H."/>
            <person name="Chen J."/>
        </authorList>
    </citation>
    <scope>NUCLEOTIDE SEQUENCE [LARGE SCALE GENOMIC DNA]</scope>
    <source>
        <strain evidence="1 2">PLS229</strain>
    </source>
</reference>
<sequence length="59" mass="6486">MILAEPSTTTISQDSWLSAHSAGRALRMHTRSARAMTIDNSNVIVEGSRNTLSKLPFRT</sequence>
<evidence type="ECO:0000313" key="2">
    <source>
        <dbReference type="Proteomes" id="UP000020406"/>
    </source>
</evidence>
<name>Z9JHX2_9GAMM</name>
<dbReference type="Proteomes" id="UP000020406">
    <property type="component" value="Unassembled WGS sequence"/>
</dbReference>
<protein>
    <submittedName>
        <fullName evidence="1">Uncharacterized protein</fullName>
    </submittedName>
</protein>
<dbReference type="KEGG" id="xtw:AB672_06730"/>
<comment type="caution">
    <text evidence="1">The sequence shown here is derived from an EMBL/GenBank/DDBJ whole genome shotgun (WGS) entry which is preliminary data.</text>
</comment>
<evidence type="ECO:0000313" key="1">
    <source>
        <dbReference type="EMBL" id="EWS77789.1"/>
    </source>
</evidence>
<dbReference type="AlphaFoldDB" id="Z9JHX2"/>
<dbReference type="EMBL" id="JDSQ01000014">
    <property type="protein sequence ID" value="EWS77789.1"/>
    <property type="molecule type" value="Genomic_DNA"/>
</dbReference>
<organism evidence="1 2">
    <name type="scientific">Xylella taiwanensis</name>
    <dbReference type="NCBI Taxonomy" id="1444770"/>
    <lineage>
        <taxon>Bacteria</taxon>
        <taxon>Pseudomonadati</taxon>
        <taxon>Pseudomonadota</taxon>
        <taxon>Gammaproteobacteria</taxon>
        <taxon>Lysobacterales</taxon>
        <taxon>Lysobacteraceae</taxon>
        <taxon>Xylella</taxon>
    </lineage>
</organism>
<accession>Z9JHX2</accession>
<gene>
    <name evidence="1" type="ORF">AF72_08885</name>
</gene>
<proteinExistence type="predicted"/>